<evidence type="ECO:0000313" key="3">
    <source>
        <dbReference type="Proteomes" id="UP000617743"/>
    </source>
</evidence>
<reference evidence="3" key="1">
    <citation type="journal article" date="2019" name="Int. J. Syst. Evol. Microbiol.">
        <title>The Global Catalogue of Microorganisms (GCM) 10K type strain sequencing project: providing services to taxonomists for standard genome sequencing and annotation.</title>
        <authorList>
            <consortium name="The Broad Institute Genomics Platform"/>
            <consortium name="The Broad Institute Genome Sequencing Center for Infectious Disease"/>
            <person name="Wu L."/>
            <person name="Ma J."/>
        </authorList>
    </citation>
    <scope>NUCLEOTIDE SEQUENCE [LARGE SCALE GENOMIC DNA]</scope>
    <source>
        <strain evidence="3">JCM 4866</strain>
    </source>
</reference>
<dbReference type="Proteomes" id="UP000617743">
    <property type="component" value="Unassembled WGS sequence"/>
</dbReference>
<accession>A0ABQ2X6M1</accession>
<feature type="compositionally biased region" description="Basic and acidic residues" evidence="1">
    <location>
        <begin position="45"/>
        <end position="56"/>
    </location>
</feature>
<name>A0ABQ2X6M1_9ACTN</name>
<feature type="compositionally biased region" description="Low complexity" evidence="1">
    <location>
        <begin position="18"/>
        <end position="33"/>
    </location>
</feature>
<protein>
    <submittedName>
        <fullName evidence="2">Uncharacterized protein</fullName>
    </submittedName>
</protein>
<dbReference type="EMBL" id="BMWC01000004">
    <property type="protein sequence ID" value="GGX02132.1"/>
    <property type="molecule type" value="Genomic_DNA"/>
</dbReference>
<organism evidence="2 3">
    <name type="scientific">Streptomyces lomondensis</name>
    <dbReference type="NCBI Taxonomy" id="68229"/>
    <lineage>
        <taxon>Bacteria</taxon>
        <taxon>Bacillati</taxon>
        <taxon>Actinomycetota</taxon>
        <taxon>Actinomycetes</taxon>
        <taxon>Kitasatosporales</taxon>
        <taxon>Streptomycetaceae</taxon>
        <taxon>Streptomyces</taxon>
    </lineage>
</organism>
<keyword evidence="3" id="KW-1185">Reference proteome</keyword>
<dbReference type="RefSeq" id="WP_190051165.1">
    <property type="nucleotide sequence ID" value="NZ_BMWC01000004.1"/>
</dbReference>
<evidence type="ECO:0000313" key="2">
    <source>
        <dbReference type="EMBL" id="GGX02132.1"/>
    </source>
</evidence>
<proteinExistence type="predicted"/>
<comment type="caution">
    <text evidence="2">The sequence shown here is derived from an EMBL/GenBank/DDBJ whole genome shotgun (WGS) entry which is preliminary data.</text>
</comment>
<feature type="region of interest" description="Disordered" evidence="1">
    <location>
        <begin position="1"/>
        <end position="56"/>
    </location>
</feature>
<gene>
    <name evidence="2" type="ORF">GCM10010383_35400</name>
</gene>
<evidence type="ECO:0000256" key="1">
    <source>
        <dbReference type="SAM" id="MobiDB-lite"/>
    </source>
</evidence>
<sequence>MTAIGCGNTEEATEGSGADRAAATRASAVPSPAGVRAPHCRSAHLKADITIQKDRP</sequence>